<protein>
    <recommendedName>
        <fullName evidence="7">Phospholipase B-like</fullName>
        <ecNumber evidence="7">3.1.1.-</ecNumber>
    </recommendedName>
</protein>
<evidence type="ECO:0000256" key="2">
    <source>
        <dbReference type="ARBA" id="ARBA00022729"/>
    </source>
</evidence>
<reference evidence="9" key="1">
    <citation type="submission" date="2025-08" db="UniProtKB">
        <authorList>
            <consortium name="RefSeq"/>
        </authorList>
    </citation>
    <scope>IDENTIFICATION</scope>
</reference>
<keyword evidence="3 7" id="KW-0378">Hydrolase</keyword>
<keyword evidence="4 7" id="KW-0442">Lipid degradation</keyword>
<accession>A0ABM4CQV3</accession>
<dbReference type="GeneID" id="100206663"/>
<evidence type="ECO:0000256" key="6">
    <source>
        <dbReference type="ARBA" id="ARBA00023180"/>
    </source>
</evidence>
<keyword evidence="2 7" id="KW-0732">Signal</keyword>
<sequence length="553" mass="63225">MESNSFVVILFLFLHCVFGNPFFSHDSEGRYVSVVLDQDSQTLVVKNDVTEDFVAVGFFKNSMNESGWSKLHVTTNGVYDDILQAEAAGIAEGYLTADHISMTYQNTLNDYCINEKDYCEKLEQFLDDNAKWASEQILLKTNLMSSYWQQVALINKQLEGLLNGYLQANTQPVLNLFNFRLLQLGGDLEDIEQVLGKKNLRKVYGSGSCSAFLKLFSNNADLVISQVTWSDYSTMLRIYKYYNFTLHDAQGNLIPGNKQSFSSYPGSLFSGDDFYILSSGLVTQETTIGNGNPNLWKYVKPTSLLEWVRNIVANRLASTASEWCYLFERYNSGTYNNQWMVLDYKLFEAGNPIKPDTFWVLEQLPGIVQMADMSVYLQDNGYWASYNIPYFPYIYNISGVSESLKMYGDWFDYNLNPRAQIFKRDHAKVSDMQSLFKLMRYNDFKNDPFGKCNCTPPYSAENAISSRNDLNPANGSYPFGALSHRKHGATDCKATNSQLAKSLSQFIVSGPTFDQQPPFQWSKTEWSRPLGHPDVFHFEPILLDWSKEDWIHL</sequence>
<evidence type="ECO:0000256" key="3">
    <source>
        <dbReference type="ARBA" id="ARBA00022801"/>
    </source>
</evidence>
<dbReference type="Proteomes" id="UP001652625">
    <property type="component" value="Chromosome 10"/>
</dbReference>
<keyword evidence="8" id="KW-1185">Reference proteome</keyword>
<feature type="chain" id="PRO_5044957948" description="Phospholipase B-like" evidence="7">
    <location>
        <begin position="20"/>
        <end position="553"/>
    </location>
</feature>
<dbReference type="Pfam" id="PF04916">
    <property type="entry name" value="Phospholip_B"/>
    <property type="match status" value="1"/>
</dbReference>
<name>A0ABM4CQV3_HYDVU</name>
<evidence type="ECO:0000313" key="9">
    <source>
        <dbReference type="RefSeq" id="XP_065664227.1"/>
    </source>
</evidence>
<dbReference type="PANTHER" id="PTHR12370">
    <property type="entry name" value="PHOSPHOLIPASE B-RELATED"/>
    <property type="match status" value="1"/>
</dbReference>
<proteinExistence type="inferred from homology"/>
<dbReference type="EC" id="3.1.1.-" evidence="7"/>
<gene>
    <name evidence="9" type="primary">LOC100206663</name>
</gene>
<dbReference type="RefSeq" id="XP_065664227.1">
    <property type="nucleotide sequence ID" value="XM_065808155.1"/>
</dbReference>
<evidence type="ECO:0000256" key="7">
    <source>
        <dbReference type="RuleBase" id="RU364138"/>
    </source>
</evidence>
<comment type="similarity">
    <text evidence="1 7">Belongs to the phospholipase B-like family.</text>
</comment>
<keyword evidence="5 7" id="KW-0443">Lipid metabolism</keyword>
<keyword evidence="6" id="KW-0325">Glycoprotein</keyword>
<dbReference type="PANTHER" id="PTHR12370:SF3">
    <property type="entry name" value="PHOSPHOLIPASE B-LIKE 2-RELATED"/>
    <property type="match status" value="1"/>
</dbReference>
<feature type="signal peptide" evidence="7">
    <location>
        <begin position="1"/>
        <end position="19"/>
    </location>
</feature>
<evidence type="ECO:0000256" key="1">
    <source>
        <dbReference type="ARBA" id="ARBA00007835"/>
    </source>
</evidence>
<dbReference type="Gene3D" id="3.60.60.30">
    <property type="match status" value="1"/>
</dbReference>
<evidence type="ECO:0000256" key="5">
    <source>
        <dbReference type="ARBA" id="ARBA00023098"/>
    </source>
</evidence>
<evidence type="ECO:0000313" key="8">
    <source>
        <dbReference type="Proteomes" id="UP001652625"/>
    </source>
</evidence>
<evidence type="ECO:0000256" key="4">
    <source>
        <dbReference type="ARBA" id="ARBA00022963"/>
    </source>
</evidence>
<comment type="function">
    <text evidence="7">Putative phospholipase.</text>
</comment>
<organism evidence="8 9">
    <name type="scientific">Hydra vulgaris</name>
    <name type="common">Hydra</name>
    <name type="synonym">Hydra attenuata</name>
    <dbReference type="NCBI Taxonomy" id="6087"/>
    <lineage>
        <taxon>Eukaryota</taxon>
        <taxon>Metazoa</taxon>
        <taxon>Cnidaria</taxon>
        <taxon>Hydrozoa</taxon>
        <taxon>Hydroidolina</taxon>
        <taxon>Anthoathecata</taxon>
        <taxon>Aplanulata</taxon>
        <taxon>Hydridae</taxon>
        <taxon>Hydra</taxon>
    </lineage>
</organism>
<dbReference type="InterPro" id="IPR007000">
    <property type="entry name" value="PLipase_B-like"/>
</dbReference>